<evidence type="ECO:0000256" key="2">
    <source>
        <dbReference type="ARBA" id="ARBA00022679"/>
    </source>
</evidence>
<dbReference type="EMBL" id="QPMM01000004">
    <property type="protein sequence ID" value="RFS23338.1"/>
    <property type="molecule type" value="Genomic_DNA"/>
</dbReference>
<dbReference type="InterPro" id="IPR043129">
    <property type="entry name" value="ATPase_NBD"/>
</dbReference>
<dbReference type="InterPro" id="IPR000577">
    <property type="entry name" value="Carb_kinase_FGGY"/>
</dbReference>
<dbReference type="Proteomes" id="UP000260644">
    <property type="component" value="Unassembled WGS sequence"/>
</dbReference>
<evidence type="ECO:0000256" key="4">
    <source>
        <dbReference type="RuleBase" id="RU003733"/>
    </source>
</evidence>
<evidence type="ECO:0000313" key="7">
    <source>
        <dbReference type="EMBL" id="RFS23338.1"/>
    </source>
</evidence>
<dbReference type="Gene3D" id="3.30.420.40">
    <property type="match status" value="2"/>
</dbReference>
<feature type="domain" description="Carbohydrate kinase FGGY N-terminal" evidence="5">
    <location>
        <begin position="7"/>
        <end position="248"/>
    </location>
</feature>
<dbReference type="PANTHER" id="PTHR43095">
    <property type="entry name" value="SUGAR KINASE"/>
    <property type="match status" value="1"/>
</dbReference>
<dbReference type="PANTHER" id="PTHR43095:SF2">
    <property type="entry name" value="GLUCONOKINASE"/>
    <property type="match status" value="1"/>
</dbReference>
<comment type="similarity">
    <text evidence="1 4">Belongs to the FGGY kinase family.</text>
</comment>
<dbReference type="InterPro" id="IPR018485">
    <property type="entry name" value="FGGY_C"/>
</dbReference>
<dbReference type="CDD" id="cd07770">
    <property type="entry name" value="ASKHA_NBD_FGGY_GntK"/>
    <property type="match status" value="1"/>
</dbReference>
<dbReference type="GO" id="GO:0016773">
    <property type="term" value="F:phosphotransferase activity, alcohol group as acceptor"/>
    <property type="evidence" value="ECO:0007669"/>
    <property type="project" value="InterPro"/>
</dbReference>
<accession>A0A3E1YBD8</accession>
<reference evidence="7 8" key="1">
    <citation type="submission" date="2018-07" db="EMBL/GenBank/DDBJ databases">
        <title>Chitinophaga K2CV101002-2 sp. nov., isolated from a monsoon evergreen broad-leaved forest soil.</title>
        <authorList>
            <person name="Lv Y."/>
        </authorList>
    </citation>
    <scope>NUCLEOTIDE SEQUENCE [LARGE SCALE GENOMIC DNA]</scope>
    <source>
        <strain evidence="7 8">GDMCC 1.1288</strain>
    </source>
</reference>
<organism evidence="7 8">
    <name type="scientific">Chitinophaga silvatica</name>
    <dbReference type="NCBI Taxonomy" id="2282649"/>
    <lineage>
        <taxon>Bacteria</taxon>
        <taxon>Pseudomonadati</taxon>
        <taxon>Bacteroidota</taxon>
        <taxon>Chitinophagia</taxon>
        <taxon>Chitinophagales</taxon>
        <taxon>Chitinophagaceae</taxon>
        <taxon>Chitinophaga</taxon>
    </lineage>
</organism>
<evidence type="ECO:0000313" key="8">
    <source>
        <dbReference type="Proteomes" id="UP000260644"/>
    </source>
</evidence>
<feature type="domain" description="Carbohydrate kinase FGGY C-terminal" evidence="6">
    <location>
        <begin position="258"/>
        <end position="441"/>
    </location>
</feature>
<dbReference type="PROSITE" id="PS00933">
    <property type="entry name" value="FGGY_KINASES_1"/>
    <property type="match status" value="1"/>
</dbReference>
<keyword evidence="8" id="KW-1185">Reference proteome</keyword>
<evidence type="ECO:0000256" key="3">
    <source>
        <dbReference type="ARBA" id="ARBA00022777"/>
    </source>
</evidence>
<protein>
    <submittedName>
        <fullName evidence="7">Gluconate kinase</fullName>
    </submittedName>
</protein>
<dbReference type="Pfam" id="PF00370">
    <property type="entry name" value="FGGY_N"/>
    <property type="match status" value="1"/>
</dbReference>
<dbReference type="GO" id="GO:0016301">
    <property type="term" value="F:kinase activity"/>
    <property type="evidence" value="ECO:0007669"/>
    <property type="project" value="UniProtKB-KW"/>
</dbReference>
<proteinExistence type="inferred from homology"/>
<dbReference type="Pfam" id="PF02782">
    <property type="entry name" value="FGGY_C"/>
    <property type="match status" value="1"/>
</dbReference>
<dbReference type="PROSITE" id="PS00445">
    <property type="entry name" value="FGGY_KINASES_2"/>
    <property type="match status" value="1"/>
</dbReference>
<dbReference type="PIRSF" id="PIRSF000538">
    <property type="entry name" value="GlpK"/>
    <property type="match status" value="1"/>
</dbReference>
<evidence type="ECO:0000256" key="1">
    <source>
        <dbReference type="ARBA" id="ARBA00009156"/>
    </source>
</evidence>
<dbReference type="InterPro" id="IPR050406">
    <property type="entry name" value="FGGY_Carb_Kinase"/>
</dbReference>
<evidence type="ECO:0000259" key="6">
    <source>
        <dbReference type="Pfam" id="PF02782"/>
    </source>
</evidence>
<comment type="caution">
    <text evidence="7">The sequence shown here is derived from an EMBL/GenBank/DDBJ whole genome shotgun (WGS) entry which is preliminary data.</text>
</comment>
<gene>
    <name evidence="7" type="ORF">DVR12_09990</name>
</gene>
<dbReference type="OrthoDB" id="9805576at2"/>
<keyword evidence="3 4" id="KW-0418">Kinase</keyword>
<dbReference type="RefSeq" id="WP_116975531.1">
    <property type="nucleotide sequence ID" value="NZ_QPMM01000004.1"/>
</dbReference>
<dbReference type="InterPro" id="IPR018483">
    <property type="entry name" value="Carb_kinase_FGGY_CS"/>
</dbReference>
<dbReference type="SUPFAM" id="SSF53067">
    <property type="entry name" value="Actin-like ATPase domain"/>
    <property type="match status" value="2"/>
</dbReference>
<dbReference type="InterPro" id="IPR018484">
    <property type="entry name" value="FGGY_N"/>
</dbReference>
<dbReference type="AlphaFoldDB" id="A0A3E1YBD8"/>
<name>A0A3E1YBD8_9BACT</name>
<evidence type="ECO:0000259" key="5">
    <source>
        <dbReference type="Pfam" id="PF00370"/>
    </source>
</evidence>
<sequence length="485" mass="53269">MSVHNSYIIGLDIGTSSTKSIVRLKNGNSETIFQQSYSTKHPLPGYSEQDPAAILMAVKQGIRKTVETLKGPPTAISFSSAMHSFMALDHAGVPLTPLIIWGDNRSTAYAESLKASAEGNMIYKQTGTPVHAMSPLSKLLWLRNEEIEIFNNSFMFVGIKEYILHHFFGEYLIDHSIASATGLFDIHTHRWNELALKISGISATQLPRPVQANHVITGLKASVAEELGIPADTPIIIGGSDGCLAQLGSKAMDKGHATLTIGTSGAMRVAGSDPIVDTEQRLFTYLLTDDVYITGGATNNGGVVLQWMMEELFQQPLEELGDRISSALATAPDKLLCLPYLLGERAPIWDSNATAAFIGIQPQHNAAHFTRATIEGICFVLLSIKKALEETVGEITKISVSGGFTHTPSWMQLLANIFEQEIYYEQTNDASARGAIMLAALELGWKFEEEAEIENVFTPDPTYREVYRLNYQRFKKLYEVLLTVP</sequence>
<dbReference type="GO" id="GO:0005975">
    <property type="term" value="P:carbohydrate metabolic process"/>
    <property type="evidence" value="ECO:0007669"/>
    <property type="project" value="InterPro"/>
</dbReference>
<keyword evidence="2 4" id="KW-0808">Transferase</keyword>